<sequence length="59" mass="6816">MVVGIVMSVLVSLNVVETECKLEVCMKPLYTLICKRHYYWPSRQTNLMLNIMALVLKTV</sequence>
<organism evidence="1 2">
    <name type="scientific">Vibrio ostreicida</name>
    <dbReference type="NCBI Taxonomy" id="526588"/>
    <lineage>
        <taxon>Bacteria</taxon>
        <taxon>Pseudomonadati</taxon>
        <taxon>Pseudomonadota</taxon>
        <taxon>Gammaproteobacteria</taxon>
        <taxon>Vibrionales</taxon>
        <taxon>Vibrionaceae</taxon>
        <taxon>Vibrio</taxon>
    </lineage>
</organism>
<comment type="caution">
    <text evidence="1">The sequence shown here is derived from an EMBL/GenBank/DDBJ whole genome shotgun (WGS) entry which is preliminary data.</text>
</comment>
<evidence type="ECO:0000313" key="1">
    <source>
        <dbReference type="EMBL" id="MDN3611920.1"/>
    </source>
</evidence>
<dbReference type="Proteomes" id="UP001238540">
    <property type="component" value="Unassembled WGS sequence"/>
</dbReference>
<name>A0ABT8C0N7_9VIBR</name>
<gene>
    <name evidence="1" type="ORF">QWZ16_20215</name>
</gene>
<protein>
    <submittedName>
        <fullName evidence="1">Uncharacterized protein</fullName>
    </submittedName>
</protein>
<keyword evidence="2" id="KW-1185">Reference proteome</keyword>
<proteinExistence type="predicted"/>
<reference evidence="2" key="1">
    <citation type="journal article" date="2019" name="Int. J. Syst. Evol. Microbiol.">
        <title>The Global Catalogue of Microorganisms (GCM) 10K type strain sequencing project: providing services to taxonomists for standard genome sequencing and annotation.</title>
        <authorList>
            <consortium name="The Broad Institute Genomics Platform"/>
            <consortium name="The Broad Institute Genome Sequencing Center for Infectious Disease"/>
            <person name="Wu L."/>
            <person name="Ma J."/>
        </authorList>
    </citation>
    <scope>NUCLEOTIDE SEQUENCE [LARGE SCALE GENOMIC DNA]</scope>
    <source>
        <strain evidence="2">CECT 7398</strain>
    </source>
</reference>
<dbReference type="EMBL" id="JAUFQC010000027">
    <property type="protein sequence ID" value="MDN3611920.1"/>
    <property type="molecule type" value="Genomic_DNA"/>
</dbReference>
<evidence type="ECO:0000313" key="2">
    <source>
        <dbReference type="Proteomes" id="UP001238540"/>
    </source>
</evidence>
<dbReference type="RefSeq" id="WP_290313253.1">
    <property type="nucleotide sequence ID" value="NZ_JAUFQC010000027.1"/>
</dbReference>
<accession>A0ABT8C0N7</accession>